<evidence type="ECO:0000256" key="2">
    <source>
        <dbReference type="SAM" id="MobiDB-lite"/>
    </source>
</evidence>
<feature type="region of interest" description="Disordered" evidence="2">
    <location>
        <begin position="1278"/>
        <end position="1324"/>
    </location>
</feature>
<dbReference type="EMBL" id="LGSR01000006">
    <property type="protein sequence ID" value="KOS21746.1"/>
    <property type="molecule type" value="Genomic_DNA"/>
</dbReference>
<dbReference type="SMART" id="SM00248">
    <property type="entry name" value="ANK"/>
    <property type="match status" value="4"/>
</dbReference>
<feature type="compositionally biased region" description="Basic and acidic residues" evidence="2">
    <location>
        <begin position="1305"/>
        <end position="1324"/>
    </location>
</feature>
<dbReference type="CDD" id="cd06093">
    <property type="entry name" value="PX_domain"/>
    <property type="match status" value="1"/>
</dbReference>
<proteinExistence type="inferred from homology"/>
<dbReference type="Gene3D" id="1.20.1050.80">
    <property type="entry name" value="VPS9 domain"/>
    <property type="match status" value="1"/>
</dbReference>
<dbReference type="SUPFAM" id="SSF109993">
    <property type="entry name" value="VPS9 domain"/>
    <property type="match status" value="1"/>
</dbReference>
<dbReference type="GO" id="GO:0030133">
    <property type="term" value="C:transport vesicle"/>
    <property type="evidence" value="ECO:0007669"/>
    <property type="project" value="TreeGrafter"/>
</dbReference>
<dbReference type="GO" id="GO:0005770">
    <property type="term" value="C:late endosome"/>
    <property type="evidence" value="ECO:0007669"/>
    <property type="project" value="TreeGrafter"/>
</dbReference>
<dbReference type="GO" id="GO:0005886">
    <property type="term" value="C:plasma membrane"/>
    <property type="evidence" value="ECO:0007669"/>
    <property type="project" value="TreeGrafter"/>
</dbReference>
<evidence type="ECO:0000259" key="3">
    <source>
        <dbReference type="PROSITE" id="PS51205"/>
    </source>
</evidence>
<accession>A0A0M8MYB2</accession>
<comment type="caution">
    <text evidence="4">The sequence shown here is derived from an EMBL/GenBank/DDBJ whole genome shotgun (WGS) entry which is preliminary data.</text>
</comment>
<feature type="compositionally biased region" description="Polar residues" evidence="2">
    <location>
        <begin position="552"/>
        <end position="566"/>
    </location>
</feature>
<dbReference type="Gene3D" id="1.25.40.20">
    <property type="entry name" value="Ankyrin repeat-containing domain"/>
    <property type="match status" value="2"/>
</dbReference>
<dbReference type="Pfam" id="PF02204">
    <property type="entry name" value="VPS9"/>
    <property type="match status" value="1"/>
</dbReference>
<dbReference type="STRING" id="150374.A0A0M8MYB2"/>
<comment type="similarity">
    <text evidence="1">Belongs to the UPF0507 family.</text>
</comment>
<dbReference type="GO" id="GO:0005085">
    <property type="term" value="F:guanyl-nucleotide exchange factor activity"/>
    <property type="evidence" value="ECO:0007669"/>
    <property type="project" value="TreeGrafter"/>
</dbReference>
<dbReference type="FunFam" id="1.25.40.20:FF:000443">
    <property type="entry name" value="Putative vps9 domain protein"/>
    <property type="match status" value="1"/>
</dbReference>
<dbReference type="SUPFAM" id="SSF64268">
    <property type="entry name" value="PX domain"/>
    <property type="match status" value="1"/>
</dbReference>
<dbReference type="GO" id="GO:0035091">
    <property type="term" value="F:phosphatidylinositol binding"/>
    <property type="evidence" value="ECO:0007669"/>
    <property type="project" value="InterPro"/>
</dbReference>
<evidence type="ECO:0000256" key="1">
    <source>
        <dbReference type="ARBA" id="ARBA00007428"/>
    </source>
</evidence>
<dbReference type="InterPro" id="IPR036871">
    <property type="entry name" value="PX_dom_sf"/>
</dbReference>
<evidence type="ECO:0000313" key="5">
    <source>
        <dbReference type="Proteomes" id="UP000053831"/>
    </source>
</evidence>
<feature type="region of interest" description="Disordered" evidence="2">
    <location>
        <begin position="552"/>
        <end position="571"/>
    </location>
</feature>
<dbReference type="GO" id="GO:0045022">
    <property type="term" value="P:early endosome to late endosome transport"/>
    <property type="evidence" value="ECO:0007669"/>
    <property type="project" value="TreeGrafter"/>
</dbReference>
<dbReference type="Pfam" id="PF13857">
    <property type="entry name" value="Ank_5"/>
    <property type="match status" value="1"/>
</dbReference>
<feature type="domain" description="VPS9" evidence="3">
    <location>
        <begin position="345"/>
        <end position="504"/>
    </location>
</feature>
<dbReference type="GO" id="GO:0005769">
    <property type="term" value="C:early endosome"/>
    <property type="evidence" value="ECO:0007669"/>
    <property type="project" value="TreeGrafter"/>
</dbReference>
<dbReference type="OrthoDB" id="7464126at2759"/>
<dbReference type="InterPro" id="IPR002110">
    <property type="entry name" value="Ankyrin_rpt"/>
</dbReference>
<keyword evidence="5" id="KW-1185">Reference proteome</keyword>
<dbReference type="SUPFAM" id="SSF48403">
    <property type="entry name" value="Ankyrin repeat"/>
    <property type="match status" value="1"/>
</dbReference>
<protein>
    <submittedName>
        <fullName evidence="4">UPF0507 protein</fullName>
    </submittedName>
</protein>
<dbReference type="PROSITE" id="PS51205">
    <property type="entry name" value="VPS9"/>
    <property type="match status" value="1"/>
</dbReference>
<reference evidence="4 5" key="1">
    <citation type="submission" date="2015-07" db="EMBL/GenBank/DDBJ databases">
        <title>The genome of the fungus Escovopsis weberi, a specialized disease agent of ant agriculture.</title>
        <authorList>
            <person name="de Man T.J."/>
            <person name="Stajich J.E."/>
            <person name="Kubicek C.P."/>
            <person name="Chenthamara K."/>
            <person name="Atanasova L."/>
            <person name="Druzhinina I.S."/>
            <person name="Birnbaum S."/>
            <person name="Barribeau S.M."/>
            <person name="Teiling C."/>
            <person name="Suen G."/>
            <person name="Currie C."/>
            <person name="Gerardo N.M."/>
        </authorList>
    </citation>
    <scope>NUCLEOTIDE SEQUENCE [LARGE SCALE GENOMIC DNA]</scope>
</reference>
<dbReference type="InterPro" id="IPR051248">
    <property type="entry name" value="UPF0507/Ank_repeat_27"/>
</dbReference>
<organism evidence="4 5">
    <name type="scientific">Escovopsis weberi</name>
    <dbReference type="NCBI Taxonomy" id="150374"/>
    <lineage>
        <taxon>Eukaryota</taxon>
        <taxon>Fungi</taxon>
        <taxon>Dikarya</taxon>
        <taxon>Ascomycota</taxon>
        <taxon>Pezizomycotina</taxon>
        <taxon>Sordariomycetes</taxon>
        <taxon>Hypocreomycetidae</taxon>
        <taxon>Hypocreales</taxon>
        <taxon>Hypocreaceae</taxon>
        <taxon>Escovopsis</taxon>
    </lineage>
</organism>
<dbReference type="GO" id="GO:0097422">
    <property type="term" value="C:tubular endosome"/>
    <property type="evidence" value="ECO:0007669"/>
    <property type="project" value="TreeGrafter"/>
</dbReference>
<dbReference type="Gene3D" id="3.30.1520.10">
    <property type="entry name" value="Phox-like domain"/>
    <property type="match status" value="1"/>
</dbReference>
<evidence type="ECO:0000313" key="4">
    <source>
        <dbReference type="EMBL" id="KOS21746.1"/>
    </source>
</evidence>
<name>A0A0M8MYB2_ESCWE</name>
<dbReference type="PANTHER" id="PTHR24170:SF1">
    <property type="entry name" value="DOMAIN PROTEIN, PUTATIVE (AFU_ORTHOLOGUE AFUA_1G09870)-RELATED"/>
    <property type="match status" value="1"/>
</dbReference>
<dbReference type="PANTHER" id="PTHR24170">
    <property type="entry name" value="ANKYRIN REPEAT DOMAIN-CONTAINING PROTEIN 27"/>
    <property type="match status" value="1"/>
</dbReference>
<dbReference type="Proteomes" id="UP000053831">
    <property type="component" value="Unassembled WGS sequence"/>
</dbReference>
<gene>
    <name evidence="4" type="ORF">ESCO_001991</name>
</gene>
<dbReference type="GO" id="GO:0000149">
    <property type="term" value="F:SNARE binding"/>
    <property type="evidence" value="ECO:0007669"/>
    <property type="project" value="TreeGrafter"/>
</dbReference>
<dbReference type="InterPro" id="IPR037191">
    <property type="entry name" value="VPS9_dom_sf"/>
</dbReference>
<sequence length="1324" mass="147465">MQPLNPFLSAFFKSSVVAQCSPVHHHILLVPVTDVLLTHREAETGASTAEILASEDFLASHVLRVPAPDVSVNGKDSSQNLREARSKAKQYSTVNGKSIVIKEAFIYTNKGFKTLVQSQILNDSTYYPDVFEPRQWLIYYISKPLVGIWEEIRIEPAFLVEGVGRQSMVEQKKATNGTSADNGLPRKKDIASFHDLLNQFPMIARQMQPGLEKLFVEFTTVFQKPLPPPPSASYIPDPKPDGPITTAARRARSNSMTAKIGKANATSLPVTEDFFAEDDEDIMRASLESAVTTAIDIFQGVDKSQLSLLGATTDLTGPLVEKLIERYVAGNVHHLLFAKLSAIKRPEDLELEAKIRAMEYIDISQLGVSIDGGLKAKHDLIIQLGPAVEEFRKISTATSPQDMLDLLLSTMKSVSQLTHMSKPQGGSSQAASEKVIMTVNADTLVSLLLYLVIRSQVRNLQARLAYIRNFIFVEDVESGEMGYALSTFEAVLAYLALDSSGLRRASRRNKALWEATKKADMAELKNIMEPSSNVFDDADEGEDEGVVLFESPVSSRPSSRNGNVTNLPPRISSLAPTATERFSRGTGLSHVFPFQVNGDITDGGPDGPPFKRAKRVAMDTRSLSSASEISFHSRTGSIGTIGSALEGDVSVQRLAQTSNSFGESLLMMAVQSGQAGSLKYLLGLSGYFPFDHVLSDKNNEDTTLLSAAVQIGHTELIDLLLDYFSSRTTSEQLTQYLAVRDIWGRSIGHYLFHAPSLIGKIGNRIPWRQRDKNGQTPLFALCRSYDHSDYYDMVEAGLQAARNAQGDRQPLHIDEHIDGKGNTLLHIINDPRLALRILHYCDVDVNATNDKKFTALMVASKYGRYDMVRALFADPRVDIGAKEIRGLTAVELAKDDDVRNKIDDLGLFSMPPGRDGRITGVVRAFFVDDGSIRLVLKSAAPTDHESYTVTTSRRSLSDFEQLARLLAEENPASWIPSMSDTRWPFQLPSKPSRAVLRDIQTRADWFLKVMLNHPTLSTHEMLWEFFLVPELQLDTMEQRTRLKLETREERIREEFEPVEDMREVEQFVDFARETVRSISYSTKSVTRRANGVAHAASDFYDASALLHRSVTALLYLPPRHVTAMETYVKALATTQINPQTVLHSTLLAIQSMVQALLSSLSRPTNLIGQIVSARREADRNDASAGRTSRWPLGLLDDSRQRVQEEKEKRARKSREHAVHLARELRHTQQTVASELAGWQEMHEGMGRRAIREYAKGMLVQERVRLEGMMRALRIVRSEDEQQRIKGSQRRLRSPSPPPTRTAQKQKPDGDESGPTRDDAGGDIE</sequence>
<dbReference type="InterPro" id="IPR003123">
    <property type="entry name" value="VPS9"/>
</dbReference>
<dbReference type="InterPro" id="IPR036770">
    <property type="entry name" value="Ankyrin_rpt-contain_sf"/>
</dbReference>